<keyword evidence="3" id="KW-1185">Reference proteome</keyword>
<gene>
    <name evidence="2" type="ORF">VK792_15635</name>
</gene>
<keyword evidence="1" id="KW-1133">Transmembrane helix</keyword>
<evidence type="ECO:0000313" key="3">
    <source>
        <dbReference type="Proteomes" id="UP001348149"/>
    </source>
</evidence>
<dbReference type="Pfam" id="PF19883">
    <property type="entry name" value="DUF6356"/>
    <property type="match status" value="1"/>
</dbReference>
<evidence type="ECO:0000313" key="2">
    <source>
        <dbReference type="EMBL" id="MEC3862723.1"/>
    </source>
</evidence>
<sequence length="78" mass="8683">MTTTHASPLKKIFLDHPASVDETYFEHMRFAFGFSFWLAVAAGAALVHAVIPVLCETTASRITRRLYARIENRGSQSA</sequence>
<keyword evidence="1" id="KW-0472">Membrane</keyword>
<feature type="transmembrane region" description="Helical" evidence="1">
    <location>
        <begin position="34"/>
        <end position="55"/>
    </location>
</feature>
<accession>A0ABU6HJV0</accession>
<dbReference type="InterPro" id="IPR045936">
    <property type="entry name" value="DUF6356"/>
</dbReference>
<dbReference type="Proteomes" id="UP001348149">
    <property type="component" value="Unassembled WGS sequence"/>
</dbReference>
<proteinExistence type="predicted"/>
<name>A0ABU6HJV0_9RHOB</name>
<comment type="caution">
    <text evidence="2">The sequence shown here is derived from an EMBL/GenBank/DDBJ whole genome shotgun (WGS) entry which is preliminary data.</text>
</comment>
<organism evidence="2 3">
    <name type="scientific">Mesobacterium hydrothermale</name>
    <dbReference type="NCBI Taxonomy" id="3111907"/>
    <lineage>
        <taxon>Bacteria</taxon>
        <taxon>Pseudomonadati</taxon>
        <taxon>Pseudomonadota</taxon>
        <taxon>Alphaproteobacteria</taxon>
        <taxon>Rhodobacterales</taxon>
        <taxon>Roseobacteraceae</taxon>
        <taxon>Mesobacterium</taxon>
    </lineage>
</organism>
<dbReference type="RefSeq" id="WP_326298712.1">
    <property type="nucleotide sequence ID" value="NZ_JAYLLH010000027.1"/>
</dbReference>
<evidence type="ECO:0000256" key="1">
    <source>
        <dbReference type="SAM" id="Phobius"/>
    </source>
</evidence>
<reference evidence="2 3" key="1">
    <citation type="submission" date="2024-01" db="EMBL/GenBank/DDBJ databases">
        <title>Mesobacterium rodlantinim sp. nov., isolated from shallow sea hydrothermal systems off Kueishantao Island.</title>
        <authorList>
            <person name="Su Z."/>
            <person name="Tang K."/>
        </authorList>
    </citation>
    <scope>NUCLEOTIDE SEQUENCE [LARGE SCALE GENOMIC DNA]</scope>
    <source>
        <strain evidence="2 3">TK19101</strain>
    </source>
</reference>
<protein>
    <submittedName>
        <fullName evidence="2">DUF6356 family protein</fullName>
    </submittedName>
</protein>
<dbReference type="EMBL" id="JAYLLH010000027">
    <property type="protein sequence ID" value="MEC3862723.1"/>
    <property type="molecule type" value="Genomic_DNA"/>
</dbReference>
<keyword evidence="1" id="KW-0812">Transmembrane</keyword>